<dbReference type="InterPro" id="IPR003779">
    <property type="entry name" value="CMD-like"/>
</dbReference>
<proteinExistence type="predicted"/>
<dbReference type="EMBL" id="JAUSQZ010000001">
    <property type="protein sequence ID" value="MDP9829538.1"/>
    <property type="molecule type" value="Genomic_DNA"/>
</dbReference>
<reference evidence="2 3" key="1">
    <citation type="submission" date="2023-07" db="EMBL/GenBank/DDBJ databases">
        <title>Sequencing the genomes of 1000 actinobacteria strains.</title>
        <authorList>
            <person name="Klenk H.-P."/>
        </authorList>
    </citation>
    <scope>NUCLEOTIDE SEQUENCE [LARGE SCALE GENOMIC DNA]</scope>
    <source>
        <strain evidence="2 3">DSM 44388</strain>
    </source>
</reference>
<protein>
    <submittedName>
        <fullName evidence="2">AhpD family alkylhydroperoxidase</fullName>
    </submittedName>
</protein>
<evidence type="ECO:0000313" key="3">
    <source>
        <dbReference type="Proteomes" id="UP001235712"/>
    </source>
</evidence>
<name>A0ABT9PA17_9ACTN</name>
<keyword evidence="3" id="KW-1185">Reference proteome</keyword>
<dbReference type="PANTHER" id="PTHR33930">
    <property type="entry name" value="ALKYL HYDROPEROXIDE REDUCTASE AHPD"/>
    <property type="match status" value="1"/>
</dbReference>
<dbReference type="InterPro" id="IPR029032">
    <property type="entry name" value="AhpD-like"/>
</dbReference>
<gene>
    <name evidence="2" type="ORF">J2S57_005287</name>
</gene>
<feature type="domain" description="Carboxymuconolactone decarboxylase-like" evidence="1">
    <location>
        <begin position="22"/>
        <end position="95"/>
    </location>
</feature>
<dbReference type="Pfam" id="PF02627">
    <property type="entry name" value="CMD"/>
    <property type="match status" value="1"/>
</dbReference>
<dbReference type="NCBIfam" id="TIGR00778">
    <property type="entry name" value="ahpD_dom"/>
    <property type="match status" value="1"/>
</dbReference>
<sequence length="108" mass="11052">MSSHADPFTALAEHAPQMWCRFGGFNQTVLEGDTAIDKKTKELIAIGVALTTQCDGCLEAHSAAAVAAGATPAELAETIHVAAALRAGGAFVHGMRHVMPAISAAAPE</sequence>
<dbReference type="InterPro" id="IPR004675">
    <property type="entry name" value="AhpD_core"/>
</dbReference>
<dbReference type="PANTHER" id="PTHR33930:SF2">
    <property type="entry name" value="BLR3452 PROTEIN"/>
    <property type="match status" value="1"/>
</dbReference>
<dbReference type="SUPFAM" id="SSF69118">
    <property type="entry name" value="AhpD-like"/>
    <property type="match status" value="1"/>
</dbReference>
<accession>A0ABT9PA17</accession>
<evidence type="ECO:0000313" key="2">
    <source>
        <dbReference type="EMBL" id="MDP9829538.1"/>
    </source>
</evidence>
<dbReference type="Gene3D" id="1.20.1290.10">
    <property type="entry name" value="AhpD-like"/>
    <property type="match status" value="1"/>
</dbReference>
<evidence type="ECO:0000259" key="1">
    <source>
        <dbReference type="Pfam" id="PF02627"/>
    </source>
</evidence>
<comment type="caution">
    <text evidence="2">The sequence shown here is derived from an EMBL/GenBank/DDBJ whole genome shotgun (WGS) entry which is preliminary data.</text>
</comment>
<dbReference type="Proteomes" id="UP001235712">
    <property type="component" value="Unassembled WGS sequence"/>
</dbReference>
<organism evidence="2 3">
    <name type="scientific">Kineosporia succinea</name>
    <dbReference type="NCBI Taxonomy" id="84632"/>
    <lineage>
        <taxon>Bacteria</taxon>
        <taxon>Bacillati</taxon>
        <taxon>Actinomycetota</taxon>
        <taxon>Actinomycetes</taxon>
        <taxon>Kineosporiales</taxon>
        <taxon>Kineosporiaceae</taxon>
        <taxon>Kineosporia</taxon>
    </lineage>
</organism>
<dbReference type="RefSeq" id="WP_307247805.1">
    <property type="nucleotide sequence ID" value="NZ_JAUSQZ010000001.1"/>
</dbReference>